<keyword evidence="3 9" id="KW-0418">Kinase</keyword>
<dbReference type="InterPro" id="IPR011990">
    <property type="entry name" value="TPR-like_helical_dom_sf"/>
</dbReference>
<evidence type="ECO:0000313" key="10">
    <source>
        <dbReference type="Proteomes" id="UP001217838"/>
    </source>
</evidence>
<evidence type="ECO:0000256" key="4">
    <source>
        <dbReference type="ARBA" id="ARBA00022840"/>
    </source>
</evidence>
<evidence type="ECO:0000256" key="3">
    <source>
        <dbReference type="ARBA" id="ARBA00022777"/>
    </source>
</evidence>
<feature type="binding site" evidence="6">
    <location>
        <position position="104"/>
    </location>
    <ligand>
        <name>ATP</name>
        <dbReference type="ChEBI" id="CHEBI:30616"/>
    </ligand>
</feature>
<evidence type="ECO:0000259" key="8">
    <source>
        <dbReference type="PROSITE" id="PS50011"/>
    </source>
</evidence>
<proteinExistence type="predicted"/>
<dbReference type="PANTHER" id="PTHR43289:SF6">
    <property type="entry name" value="SERINE_THREONINE-PROTEIN KINASE NEKL-3"/>
    <property type="match status" value="1"/>
</dbReference>
<evidence type="ECO:0000256" key="7">
    <source>
        <dbReference type="SAM" id="MobiDB-lite"/>
    </source>
</evidence>
<dbReference type="PROSITE" id="PS00107">
    <property type="entry name" value="PROTEIN_KINASE_ATP"/>
    <property type="match status" value="1"/>
</dbReference>
<name>A0ABT5B0S3_9BACT</name>
<evidence type="ECO:0000313" key="9">
    <source>
        <dbReference type="EMBL" id="MDC0667695.1"/>
    </source>
</evidence>
<dbReference type="PROSITE" id="PS00108">
    <property type="entry name" value="PROTEIN_KINASE_ST"/>
    <property type="match status" value="1"/>
</dbReference>
<dbReference type="RefSeq" id="WP_271995969.1">
    <property type="nucleotide sequence ID" value="NZ_JAQNDN010000002.1"/>
</dbReference>
<dbReference type="EMBL" id="JAQNDN010000002">
    <property type="protein sequence ID" value="MDC0667695.1"/>
    <property type="molecule type" value="Genomic_DNA"/>
</dbReference>
<dbReference type="Pfam" id="PF13424">
    <property type="entry name" value="TPR_12"/>
    <property type="match status" value="1"/>
</dbReference>
<dbReference type="Proteomes" id="UP001217838">
    <property type="component" value="Unassembled WGS sequence"/>
</dbReference>
<evidence type="ECO:0000256" key="6">
    <source>
        <dbReference type="PROSITE-ProRule" id="PRU10141"/>
    </source>
</evidence>
<dbReference type="PANTHER" id="PTHR43289">
    <property type="entry name" value="MITOGEN-ACTIVATED PROTEIN KINASE KINASE KINASE 20-RELATED"/>
    <property type="match status" value="1"/>
</dbReference>
<evidence type="ECO:0000256" key="1">
    <source>
        <dbReference type="ARBA" id="ARBA00022679"/>
    </source>
</evidence>
<dbReference type="PROSITE" id="PS50011">
    <property type="entry name" value="PROTEIN_KINASE_DOM"/>
    <property type="match status" value="1"/>
</dbReference>
<dbReference type="SUPFAM" id="SSF56112">
    <property type="entry name" value="Protein kinase-like (PK-like)"/>
    <property type="match status" value="1"/>
</dbReference>
<dbReference type="InterPro" id="IPR017441">
    <property type="entry name" value="Protein_kinase_ATP_BS"/>
</dbReference>
<dbReference type="Gene3D" id="1.10.510.10">
    <property type="entry name" value="Transferase(Phosphotransferase) domain 1"/>
    <property type="match status" value="1"/>
</dbReference>
<dbReference type="InterPro" id="IPR000719">
    <property type="entry name" value="Prot_kinase_dom"/>
</dbReference>
<gene>
    <name evidence="9" type="ORF">POL58_08105</name>
</gene>
<keyword evidence="4 6" id="KW-0067">ATP-binding</keyword>
<dbReference type="InterPro" id="IPR008271">
    <property type="entry name" value="Ser/Thr_kinase_AS"/>
</dbReference>
<feature type="region of interest" description="Disordered" evidence="7">
    <location>
        <begin position="731"/>
        <end position="772"/>
    </location>
</feature>
<dbReference type="GO" id="GO:0016301">
    <property type="term" value="F:kinase activity"/>
    <property type="evidence" value="ECO:0007669"/>
    <property type="project" value="UniProtKB-KW"/>
</dbReference>
<evidence type="ECO:0000256" key="2">
    <source>
        <dbReference type="ARBA" id="ARBA00022741"/>
    </source>
</evidence>
<feature type="repeat" description="TPR" evidence="5">
    <location>
        <begin position="641"/>
        <end position="674"/>
    </location>
</feature>
<keyword evidence="5" id="KW-0802">TPR repeat</keyword>
<keyword evidence="1" id="KW-0808">Transferase</keyword>
<dbReference type="InterPro" id="IPR019734">
    <property type="entry name" value="TPR_rpt"/>
</dbReference>
<feature type="domain" description="Protein kinase" evidence="8">
    <location>
        <begin position="75"/>
        <end position="353"/>
    </location>
</feature>
<dbReference type="Gene3D" id="3.30.200.20">
    <property type="entry name" value="Phosphorylase Kinase, domain 1"/>
    <property type="match status" value="1"/>
</dbReference>
<dbReference type="PROSITE" id="PS50005">
    <property type="entry name" value="TPR"/>
    <property type="match status" value="2"/>
</dbReference>
<dbReference type="InterPro" id="IPR011009">
    <property type="entry name" value="Kinase-like_dom_sf"/>
</dbReference>
<keyword evidence="10" id="KW-1185">Reference proteome</keyword>
<feature type="region of interest" description="Disordered" evidence="7">
    <location>
        <begin position="1"/>
        <end position="43"/>
    </location>
</feature>
<accession>A0ABT5B0S3</accession>
<sequence length="772" mass="81629">MPGAPPTRDRSAEPRAPTASDTADLRPPSDHPTEPPASSPLGRAPALALADREFKHQLRAQLFGKPLEPLRIGRFTVLRQLGAGGMGVVYAAYDDQLDRKVALKLLHAHRSGAADQRRLLREAQALARLAHPNVVGIHEVGVFDGQVFLAMEFVHGQTAHAWRTARPRRWRDVLDVYLQAGRGLAAAHAVGLVHGDFKPENIIVGVDGRVRVLDFGLARPSDPAIGETCRDDQPRDEPSALAVTAGLAGTPAYMAAEQLDGARPDPRSDQFSFCVALFEALHGQRPYQGASLDELAHAVRSGRIAVPAGDLPVPGWLRRVVLRGLARDPAARWPAMPALLAALDRQPRRARWLAAALASLAAALALGLLFPARERAPCTGAADELAGVWDPERRQALAAAFGRIGAPFAAAAWSRTERLLDAHFAAWAAMARDSCEATHVRGTQSSELLDLRAACLHRRRDEVRALTDLFAAADAQVVARAVQAVGLLAPIDACADQTALSAAAPPPDDLVLRARIERARARLAPLGALLRTGKYEEGRAGAQNLVDEAMALGHLPLTAEALLLSGELHAALGDLNTAERLLADAARAGAGARDDALIARAWTLLVAVVGVDQARPADGRAWARVADVAVVRAGDDSRLRAALLVHEGALARERGDHDDALARLQRALALQEQVLAPDDPALADTLDHLGLALAAAGEYDGAIASHRRALALRERALGPDHPDLAVTRQRLDTALAAAQRSAGPSRPPTPSGSSAPAPSPTAAAPPPTSSPP</sequence>
<dbReference type="SUPFAM" id="SSF48452">
    <property type="entry name" value="TPR-like"/>
    <property type="match status" value="1"/>
</dbReference>
<reference evidence="9 10" key="1">
    <citation type="submission" date="2022-11" db="EMBL/GenBank/DDBJ databases">
        <title>Minimal conservation of predation-associated metabolite biosynthetic gene clusters underscores biosynthetic potential of Myxococcota including descriptions for ten novel species: Archangium lansinium sp. nov., Myxococcus landrumus sp. nov., Nannocystis bai.</title>
        <authorList>
            <person name="Ahearne A."/>
            <person name="Stevens C."/>
            <person name="Dowd S."/>
        </authorList>
    </citation>
    <scope>NUCLEOTIDE SEQUENCE [LARGE SCALE GENOMIC DNA]</scope>
    <source>
        <strain evidence="9 10">NCELM</strain>
    </source>
</reference>
<comment type="caution">
    <text evidence="9">The sequence shown here is derived from an EMBL/GenBank/DDBJ whole genome shotgun (WGS) entry which is preliminary data.</text>
</comment>
<dbReference type="Pfam" id="PF00069">
    <property type="entry name" value="Pkinase"/>
    <property type="match status" value="1"/>
</dbReference>
<keyword evidence="2 6" id="KW-0547">Nucleotide-binding</keyword>
<feature type="compositionally biased region" description="Pro residues" evidence="7">
    <location>
        <begin position="757"/>
        <end position="772"/>
    </location>
</feature>
<feature type="repeat" description="TPR" evidence="5">
    <location>
        <begin position="683"/>
        <end position="716"/>
    </location>
</feature>
<evidence type="ECO:0000256" key="5">
    <source>
        <dbReference type="PROSITE-ProRule" id="PRU00339"/>
    </source>
</evidence>
<organism evidence="9 10">
    <name type="scientific">Nannocystis radixulma</name>
    <dbReference type="NCBI Taxonomy" id="2995305"/>
    <lineage>
        <taxon>Bacteria</taxon>
        <taxon>Pseudomonadati</taxon>
        <taxon>Myxococcota</taxon>
        <taxon>Polyangia</taxon>
        <taxon>Nannocystales</taxon>
        <taxon>Nannocystaceae</taxon>
        <taxon>Nannocystis</taxon>
    </lineage>
</organism>
<dbReference type="CDD" id="cd14014">
    <property type="entry name" value="STKc_PknB_like"/>
    <property type="match status" value="1"/>
</dbReference>
<dbReference type="Gene3D" id="1.25.40.10">
    <property type="entry name" value="Tetratricopeptide repeat domain"/>
    <property type="match status" value="1"/>
</dbReference>
<dbReference type="SMART" id="SM00028">
    <property type="entry name" value="TPR"/>
    <property type="match status" value="2"/>
</dbReference>
<feature type="compositionally biased region" description="Basic and acidic residues" evidence="7">
    <location>
        <begin position="23"/>
        <end position="33"/>
    </location>
</feature>
<protein>
    <submittedName>
        <fullName evidence="9">Protein kinase</fullName>
    </submittedName>
</protein>